<dbReference type="EMBL" id="JADIMO010000124">
    <property type="protein sequence ID" value="MBO8445944.1"/>
    <property type="molecule type" value="Genomic_DNA"/>
</dbReference>
<dbReference type="Gene3D" id="2.60.40.1120">
    <property type="entry name" value="Carboxypeptidase-like, regulatory domain"/>
    <property type="match status" value="1"/>
</dbReference>
<keyword evidence="3 8" id="KW-1134">Transmembrane beta strand</keyword>
<keyword evidence="5 9" id="KW-0798">TonB box</keyword>
<dbReference type="InterPro" id="IPR008969">
    <property type="entry name" value="CarboxyPept-like_regulatory"/>
</dbReference>
<sequence length="994" mass="110324">MAIVLMLSAVSLSAQQTSVSVTGTVVDEGNFPLEGVGVVIKGAGTSGGTTTDANGKYSIEVPSGSTIVFIYLGYSDYEAAVGKGGVVNVQMEPDAQALEESVVVGYGTQRKKDLTGGVAVVDEEVLNMSSTSNLMDRLVGQVAGLTITTSDAAPGSNQSLLIRGQNSLSGSNSPLIVLDGIPYDGSLADIDPNIIESMSVLKDASSVAIYGSRGSNGVILLQTKKGEKGKAHVTYKGQFGLQEPMQRIQTMGPNEYIRFKQDLHRLKNGYTGVMLDPLYGSVISASEKVNYANGITRDWQDDVFRQTFTMDHQVSISGGTDATQYMASVSYLDNPGVVYNSNYKRINVYASVTQTLNKWLQVGLTTQFVNRESGGVTPNLEHAIKQSPYGIMYDETGNYYEEPMDYSNFPNPMKDVNADQKKTGRNVLVNGFINIDIMKGLSVRSQFGYNYRNTFEGTYYGRNTVTGAKVNGRAAINNTHNTDWTWENVVKYDNTFGKHHIDVTALFSMQEKKQIGSSQSGESFVNDDSSFYMMSGAESNIEMSSNYWKENMISYMARINYSFAEKYMITLTGRADGASVFGRNNKYGFFPSAALAWQIGDEDFIRDNVEWIDMLKLRLSYGANGNNAISRYQTLDRLYATNGVKYVWGDGGSAVNAAYLASDGVGNPNLRWETTYTANLGIDFSFFGSRLGGSIDMYLSNTKDLLMARTVPIMNGYSRMWDNVGQTRNKGIELTLNSQNIRKRDFRWNTDLNFFLNRDEIIELRGDQLDDVTNEWFIGYPLDVFYDWNVIGIWQEGDEFTFVDNEGNEVAHQNGAKPGDAKLEDVDGNGYIDENDRKVIGNKKPSWSMSMGNRFEYKNLYFSFLLNGVFGKWMSDNVANIGSYTFGAGNYIHGADYWTPEDPDAEYVSPGYTQSFEHGYYKRLNFVTLKNITLGYRLSSKVAKKIGMSGIDVNVSINNVCAISNMRQMLNYDNTWFASYPTARSYMLGITLTF</sequence>
<dbReference type="InterPro" id="IPR000531">
    <property type="entry name" value="Beta-barrel_TonB"/>
</dbReference>
<evidence type="ECO:0000256" key="8">
    <source>
        <dbReference type="PROSITE-ProRule" id="PRU01360"/>
    </source>
</evidence>
<dbReference type="Pfam" id="PF07715">
    <property type="entry name" value="Plug"/>
    <property type="match status" value="1"/>
</dbReference>
<organism evidence="13 14">
    <name type="scientific">Candidatus Cryptobacteroides merdavium</name>
    <dbReference type="NCBI Taxonomy" id="2840769"/>
    <lineage>
        <taxon>Bacteria</taxon>
        <taxon>Pseudomonadati</taxon>
        <taxon>Bacteroidota</taxon>
        <taxon>Bacteroidia</taxon>
        <taxon>Bacteroidales</taxon>
        <taxon>Candidatus Cryptobacteroides</taxon>
    </lineage>
</organism>
<dbReference type="Gene3D" id="2.170.130.10">
    <property type="entry name" value="TonB-dependent receptor, plug domain"/>
    <property type="match status" value="1"/>
</dbReference>
<dbReference type="NCBIfam" id="TIGR04056">
    <property type="entry name" value="OMP_RagA_SusC"/>
    <property type="match status" value="1"/>
</dbReference>
<feature type="signal peptide" evidence="10">
    <location>
        <begin position="1"/>
        <end position="16"/>
    </location>
</feature>
<dbReference type="SUPFAM" id="SSF56935">
    <property type="entry name" value="Porins"/>
    <property type="match status" value="1"/>
</dbReference>
<keyword evidence="6 8" id="KW-0472">Membrane</keyword>
<evidence type="ECO:0000256" key="4">
    <source>
        <dbReference type="ARBA" id="ARBA00022692"/>
    </source>
</evidence>
<proteinExistence type="inferred from homology"/>
<feature type="domain" description="TonB-dependent receptor plug" evidence="12">
    <location>
        <begin position="111"/>
        <end position="218"/>
    </location>
</feature>
<dbReference type="InterPro" id="IPR023997">
    <property type="entry name" value="TonB-dep_OMP_SusC/RagA_CS"/>
</dbReference>
<dbReference type="SUPFAM" id="SSF49464">
    <property type="entry name" value="Carboxypeptidase regulatory domain-like"/>
    <property type="match status" value="1"/>
</dbReference>
<evidence type="ECO:0000256" key="5">
    <source>
        <dbReference type="ARBA" id="ARBA00023077"/>
    </source>
</evidence>
<feature type="domain" description="TonB-dependent receptor-like beta-barrel" evidence="11">
    <location>
        <begin position="434"/>
        <end position="960"/>
    </location>
</feature>
<dbReference type="Gene3D" id="2.40.170.20">
    <property type="entry name" value="TonB-dependent receptor, beta-barrel domain"/>
    <property type="match status" value="1"/>
</dbReference>
<evidence type="ECO:0000313" key="14">
    <source>
        <dbReference type="Proteomes" id="UP000823619"/>
    </source>
</evidence>
<accession>A0A9D9EIW5</accession>
<dbReference type="GO" id="GO:0009279">
    <property type="term" value="C:cell outer membrane"/>
    <property type="evidence" value="ECO:0007669"/>
    <property type="project" value="UniProtKB-SubCell"/>
</dbReference>
<keyword evidence="13" id="KW-0675">Receptor</keyword>
<evidence type="ECO:0000256" key="2">
    <source>
        <dbReference type="ARBA" id="ARBA00022448"/>
    </source>
</evidence>
<dbReference type="AlphaFoldDB" id="A0A9D9EIW5"/>
<dbReference type="Pfam" id="PF00593">
    <property type="entry name" value="TonB_dep_Rec_b-barrel"/>
    <property type="match status" value="1"/>
</dbReference>
<evidence type="ECO:0000256" key="1">
    <source>
        <dbReference type="ARBA" id="ARBA00004571"/>
    </source>
</evidence>
<evidence type="ECO:0000256" key="9">
    <source>
        <dbReference type="RuleBase" id="RU003357"/>
    </source>
</evidence>
<feature type="chain" id="PRO_5039371040" evidence="10">
    <location>
        <begin position="17"/>
        <end position="994"/>
    </location>
</feature>
<dbReference type="Pfam" id="PF13715">
    <property type="entry name" value="CarbopepD_reg_2"/>
    <property type="match status" value="1"/>
</dbReference>
<evidence type="ECO:0000259" key="11">
    <source>
        <dbReference type="Pfam" id="PF00593"/>
    </source>
</evidence>
<evidence type="ECO:0000313" key="13">
    <source>
        <dbReference type="EMBL" id="MBO8445944.1"/>
    </source>
</evidence>
<evidence type="ECO:0000256" key="6">
    <source>
        <dbReference type="ARBA" id="ARBA00023136"/>
    </source>
</evidence>
<dbReference type="Proteomes" id="UP000823619">
    <property type="component" value="Unassembled WGS sequence"/>
</dbReference>
<comment type="caution">
    <text evidence="13">The sequence shown here is derived from an EMBL/GenBank/DDBJ whole genome shotgun (WGS) entry which is preliminary data.</text>
</comment>
<gene>
    <name evidence="13" type="ORF">IAC23_09705</name>
</gene>
<dbReference type="InterPro" id="IPR037066">
    <property type="entry name" value="Plug_dom_sf"/>
</dbReference>
<keyword evidence="4 8" id="KW-0812">Transmembrane</keyword>
<reference evidence="13" key="1">
    <citation type="submission" date="2020-10" db="EMBL/GenBank/DDBJ databases">
        <authorList>
            <person name="Gilroy R."/>
        </authorList>
    </citation>
    <scope>NUCLEOTIDE SEQUENCE</scope>
    <source>
        <strain evidence="13">D5-748</strain>
    </source>
</reference>
<evidence type="ECO:0000259" key="12">
    <source>
        <dbReference type="Pfam" id="PF07715"/>
    </source>
</evidence>
<dbReference type="PROSITE" id="PS52016">
    <property type="entry name" value="TONB_DEPENDENT_REC_3"/>
    <property type="match status" value="1"/>
</dbReference>
<dbReference type="InterPro" id="IPR036942">
    <property type="entry name" value="Beta-barrel_TonB_sf"/>
</dbReference>
<keyword evidence="7 8" id="KW-0998">Cell outer membrane</keyword>
<dbReference type="InterPro" id="IPR012910">
    <property type="entry name" value="Plug_dom"/>
</dbReference>
<comment type="similarity">
    <text evidence="8 9">Belongs to the TonB-dependent receptor family.</text>
</comment>
<evidence type="ECO:0000256" key="7">
    <source>
        <dbReference type="ARBA" id="ARBA00023237"/>
    </source>
</evidence>
<dbReference type="InterPro" id="IPR039426">
    <property type="entry name" value="TonB-dep_rcpt-like"/>
</dbReference>
<protein>
    <submittedName>
        <fullName evidence="13">TonB-dependent receptor</fullName>
    </submittedName>
</protein>
<evidence type="ECO:0000256" key="10">
    <source>
        <dbReference type="SAM" id="SignalP"/>
    </source>
</evidence>
<reference evidence="13" key="2">
    <citation type="journal article" date="2021" name="PeerJ">
        <title>Extensive microbial diversity within the chicken gut microbiome revealed by metagenomics and culture.</title>
        <authorList>
            <person name="Gilroy R."/>
            <person name="Ravi A."/>
            <person name="Getino M."/>
            <person name="Pursley I."/>
            <person name="Horton D.L."/>
            <person name="Alikhan N.F."/>
            <person name="Baker D."/>
            <person name="Gharbi K."/>
            <person name="Hall N."/>
            <person name="Watson M."/>
            <person name="Adriaenssens E.M."/>
            <person name="Foster-Nyarko E."/>
            <person name="Jarju S."/>
            <person name="Secka A."/>
            <person name="Antonio M."/>
            <person name="Oren A."/>
            <person name="Chaudhuri R.R."/>
            <person name="La Ragione R."/>
            <person name="Hildebrand F."/>
            <person name="Pallen M.J."/>
        </authorList>
    </citation>
    <scope>NUCLEOTIDE SEQUENCE</scope>
    <source>
        <strain evidence="13">D5-748</strain>
    </source>
</reference>
<dbReference type="InterPro" id="IPR023996">
    <property type="entry name" value="TonB-dep_OMP_SusC/RagA"/>
</dbReference>
<comment type="subcellular location">
    <subcellularLocation>
        <location evidence="1 8">Cell outer membrane</location>
        <topology evidence="1 8">Multi-pass membrane protein</topology>
    </subcellularLocation>
</comment>
<keyword evidence="10" id="KW-0732">Signal</keyword>
<dbReference type="NCBIfam" id="TIGR04057">
    <property type="entry name" value="SusC_RagA_signa"/>
    <property type="match status" value="1"/>
</dbReference>
<keyword evidence="2 8" id="KW-0813">Transport</keyword>
<name>A0A9D9EIW5_9BACT</name>
<evidence type="ECO:0000256" key="3">
    <source>
        <dbReference type="ARBA" id="ARBA00022452"/>
    </source>
</evidence>